<comment type="pathway">
    <text evidence="4 19">Cell wall biogenesis; peptidoglycan biosynthesis.</text>
</comment>
<proteinExistence type="inferred from homology"/>
<keyword evidence="7 19" id="KW-0963">Cytoplasm</keyword>
<evidence type="ECO:0000256" key="8">
    <source>
        <dbReference type="ARBA" id="ARBA00022618"/>
    </source>
</evidence>
<dbReference type="AlphaFoldDB" id="A0A327YTB4"/>
<evidence type="ECO:0000256" key="18">
    <source>
        <dbReference type="ARBA" id="ARBA00048914"/>
    </source>
</evidence>
<dbReference type="InterPro" id="IPR016167">
    <property type="entry name" value="FAD-bd_PCMH_sub1"/>
</dbReference>
<dbReference type="Gene3D" id="3.90.78.10">
    <property type="entry name" value="UDP-N-acetylenolpyruvoylglucosamine reductase, C-terminal domain"/>
    <property type="match status" value="1"/>
</dbReference>
<evidence type="ECO:0000256" key="1">
    <source>
        <dbReference type="ARBA" id="ARBA00001974"/>
    </source>
</evidence>
<dbReference type="GO" id="GO:0051301">
    <property type="term" value="P:cell division"/>
    <property type="evidence" value="ECO:0007669"/>
    <property type="project" value="UniProtKB-KW"/>
</dbReference>
<feature type="domain" description="FAD-binding PCMH-type" evidence="21">
    <location>
        <begin position="29"/>
        <end position="205"/>
    </location>
</feature>
<evidence type="ECO:0000313" key="23">
    <source>
        <dbReference type="Proteomes" id="UP000249165"/>
    </source>
</evidence>
<feature type="active site" description="Proton donor" evidence="19">
    <location>
        <position position="220"/>
    </location>
</feature>
<comment type="cofactor">
    <cofactor evidence="1 19">
        <name>FAD</name>
        <dbReference type="ChEBI" id="CHEBI:57692"/>
    </cofactor>
</comment>
<dbReference type="GO" id="GO:0071555">
    <property type="term" value="P:cell wall organization"/>
    <property type="evidence" value="ECO:0007669"/>
    <property type="project" value="UniProtKB-KW"/>
</dbReference>
<evidence type="ECO:0000256" key="6">
    <source>
        <dbReference type="ARBA" id="ARBA00015188"/>
    </source>
</evidence>
<dbReference type="InterPro" id="IPR036635">
    <property type="entry name" value="MurB_C_sf"/>
</dbReference>
<dbReference type="HAMAP" id="MF_00037">
    <property type="entry name" value="MurB"/>
    <property type="match status" value="1"/>
</dbReference>
<dbReference type="SUPFAM" id="SSF56176">
    <property type="entry name" value="FAD-binding/transporter-associated domain-like"/>
    <property type="match status" value="1"/>
</dbReference>
<keyword evidence="23" id="KW-1185">Reference proteome</keyword>
<protein>
    <recommendedName>
        <fullName evidence="6 19">UDP-N-acetylenolpyruvoylglucosamine reductase</fullName>
        <ecNumber evidence="5 19">1.3.1.98</ecNumber>
    </recommendedName>
    <alternativeName>
        <fullName evidence="17 19">UDP-N-acetylmuramate dehydrogenase</fullName>
    </alternativeName>
</protein>
<keyword evidence="13 19" id="KW-0573">Peptidoglycan synthesis</keyword>
<evidence type="ECO:0000256" key="17">
    <source>
        <dbReference type="ARBA" id="ARBA00031026"/>
    </source>
</evidence>
<evidence type="ECO:0000256" key="19">
    <source>
        <dbReference type="HAMAP-Rule" id="MF_00037"/>
    </source>
</evidence>
<evidence type="ECO:0000259" key="21">
    <source>
        <dbReference type="PROSITE" id="PS51387"/>
    </source>
</evidence>
<feature type="compositionally biased region" description="Basic and acidic residues" evidence="20">
    <location>
        <begin position="205"/>
        <end position="217"/>
    </location>
</feature>
<evidence type="ECO:0000256" key="13">
    <source>
        <dbReference type="ARBA" id="ARBA00022984"/>
    </source>
</evidence>
<dbReference type="InterPro" id="IPR016166">
    <property type="entry name" value="FAD-bd_PCMH"/>
</dbReference>
<keyword evidence="15 19" id="KW-0131">Cell cycle</keyword>
<feature type="active site" evidence="19">
    <location>
        <position position="302"/>
    </location>
</feature>
<gene>
    <name evidence="19" type="primary">murB</name>
    <name evidence="22" type="ORF">ATI53_1002144</name>
</gene>
<evidence type="ECO:0000256" key="14">
    <source>
        <dbReference type="ARBA" id="ARBA00023002"/>
    </source>
</evidence>
<evidence type="ECO:0000256" key="7">
    <source>
        <dbReference type="ARBA" id="ARBA00022490"/>
    </source>
</evidence>
<keyword evidence="11 19" id="KW-0521">NADP</keyword>
<dbReference type="GO" id="GO:0008360">
    <property type="term" value="P:regulation of cell shape"/>
    <property type="evidence" value="ECO:0007669"/>
    <property type="project" value="UniProtKB-KW"/>
</dbReference>
<evidence type="ECO:0000256" key="11">
    <source>
        <dbReference type="ARBA" id="ARBA00022857"/>
    </source>
</evidence>
<dbReference type="EMBL" id="QLMG01000002">
    <property type="protein sequence ID" value="RAK22965.1"/>
    <property type="molecule type" value="Genomic_DNA"/>
</dbReference>
<comment type="caution">
    <text evidence="22">The sequence shown here is derived from an EMBL/GenBank/DDBJ whole genome shotgun (WGS) entry which is preliminary data.</text>
</comment>
<accession>A0A327YTB4</accession>
<evidence type="ECO:0000256" key="15">
    <source>
        <dbReference type="ARBA" id="ARBA00023306"/>
    </source>
</evidence>
<dbReference type="GO" id="GO:0071949">
    <property type="term" value="F:FAD binding"/>
    <property type="evidence" value="ECO:0007669"/>
    <property type="project" value="InterPro"/>
</dbReference>
<evidence type="ECO:0000256" key="2">
    <source>
        <dbReference type="ARBA" id="ARBA00003921"/>
    </source>
</evidence>
<comment type="similarity">
    <text evidence="19">Belongs to the MurB family.</text>
</comment>
<dbReference type="NCBIfam" id="NF010480">
    <property type="entry name" value="PRK13905.1"/>
    <property type="match status" value="1"/>
</dbReference>
<keyword evidence="8 19" id="KW-0132">Cell division</keyword>
<keyword evidence="14 19" id="KW-0560">Oxidoreductase</keyword>
<evidence type="ECO:0000256" key="10">
    <source>
        <dbReference type="ARBA" id="ARBA00022827"/>
    </source>
</evidence>
<dbReference type="InterPro" id="IPR036318">
    <property type="entry name" value="FAD-bd_PCMH-like_sf"/>
</dbReference>
<feature type="region of interest" description="Disordered" evidence="20">
    <location>
        <begin position="201"/>
        <end position="234"/>
    </location>
</feature>
<sequence>MKANTMTFPATRGRLTPDRPLCDLTWLRVGGPADALYQPADLEDLQGFLATLAPDVPVFPMGVGSNLIVRDGGLRAVVIRLGRGFNRIETDGTRVTAGAAALDAHVARKAAAAGIDLTFLRTVPGSIGGALRMNAGCYGSYVADHLVEARAVTREGALVTLDPQDLAFGYRNSTLPEGWVLTEAVFEGLSSDPSALEARMQAQLEQRDATQPTRDRTAGSTFRNPAGFSSTGRADDTHELKAWKVIENAGMRGATVGGAQMSPKHANFLVNTGQATADDLERLGEEVRKRVFQHSGIQLEWEIMRVGDPQLGGSEGSTEN</sequence>
<dbReference type="PANTHER" id="PTHR21071:SF4">
    <property type="entry name" value="UDP-N-ACETYLENOLPYRUVOYLGLUCOSAMINE REDUCTASE"/>
    <property type="match status" value="1"/>
</dbReference>
<dbReference type="SUPFAM" id="SSF56194">
    <property type="entry name" value="Uridine diphospho-N-Acetylenolpyruvylglucosamine reductase, MurB, C-terminal domain"/>
    <property type="match status" value="1"/>
</dbReference>
<dbReference type="Pfam" id="PF02873">
    <property type="entry name" value="MurB_C"/>
    <property type="match status" value="1"/>
</dbReference>
<comment type="subcellular location">
    <subcellularLocation>
        <location evidence="3 19">Cytoplasm</location>
    </subcellularLocation>
</comment>
<evidence type="ECO:0000256" key="5">
    <source>
        <dbReference type="ARBA" id="ARBA00012518"/>
    </source>
</evidence>
<dbReference type="NCBIfam" id="TIGR00179">
    <property type="entry name" value="murB"/>
    <property type="match status" value="1"/>
</dbReference>
<keyword evidence="12 19" id="KW-0133">Cell shape</keyword>
<evidence type="ECO:0000256" key="12">
    <source>
        <dbReference type="ARBA" id="ARBA00022960"/>
    </source>
</evidence>
<feature type="compositionally biased region" description="Polar residues" evidence="20">
    <location>
        <begin position="218"/>
        <end position="232"/>
    </location>
</feature>
<evidence type="ECO:0000313" key="22">
    <source>
        <dbReference type="EMBL" id="RAK22965.1"/>
    </source>
</evidence>
<dbReference type="Proteomes" id="UP000249165">
    <property type="component" value="Unassembled WGS sequence"/>
</dbReference>
<dbReference type="InterPro" id="IPR003170">
    <property type="entry name" value="MurB"/>
</dbReference>
<dbReference type="Gene3D" id="3.30.43.10">
    <property type="entry name" value="Uridine Diphospho-n-acetylenolpyruvylglucosamine Reductase, domain 2"/>
    <property type="match status" value="1"/>
</dbReference>
<comment type="function">
    <text evidence="2 19">Cell wall formation.</text>
</comment>
<dbReference type="UniPathway" id="UPA00219"/>
<dbReference type="GO" id="GO:0008762">
    <property type="term" value="F:UDP-N-acetylmuramate dehydrogenase activity"/>
    <property type="evidence" value="ECO:0007669"/>
    <property type="project" value="UniProtKB-UniRule"/>
</dbReference>
<feature type="active site" evidence="19">
    <location>
        <position position="171"/>
    </location>
</feature>
<evidence type="ECO:0000256" key="3">
    <source>
        <dbReference type="ARBA" id="ARBA00004496"/>
    </source>
</evidence>
<keyword evidence="16 19" id="KW-0961">Cell wall biogenesis/degradation</keyword>
<evidence type="ECO:0000256" key="16">
    <source>
        <dbReference type="ARBA" id="ARBA00023316"/>
    </source>
</evidence>
<dbReference type="InterPro" id="IPR011601">
    <property type="entry name" value="MurB_C"/>
</dbReference>
<dbReference type="InterPro" id="IPR006094">
    <property type="entry name" value="Oxid_FAD_bind_N"/>
</dbReference>
<dbReference type="GO" id="GO:0009252">
    <property type="term" value="P:peptidoglycan biosynthetic process"/>
    <property type="evidence" value="ECO:0007669"/>
    <property type="project" value="UniProtKB-UniRule"/>
</dbReference>
<dbReference type="EC" id="1.3.1.98" evidence="5 19"/>
<evidence type="ECO:0000256" key="4">
    <source>
        <dbReference type="ARBA" id="ARBA00004752"/>
    </source>
</evidence>
<evidence type="ECO:0000256" key="20">
    <source>
        <dbReference type="SAM" id="MobiDB-lite"/>
    </source>
</evidence>
<dbReference type="PROSITE" id="PS51387">
    <property type="entry name" value="FAD_PCMH"/>
    <property type="match status" value="1"/>
</dbReference>
<evidence type="ECO:0000256" key="9">
    <source>
        <dbReference type="ARBA" id="ARBA00022630"/>
    </source>
</evidence>
<keyword evidence="9 19" id="KW-0285">Flavoprotein</keyword>
<dbReference type="Pfam" id="PF01565">
    <property type="entry name" value="FAD_binding_4"/>
    <property type="match status" value="1"/>
</dbReference>
<reference evidence="22 23" key="1">
    <citation type="submission" date="2018-06" db="EMBL/GenBank/DDBJ databases">
        <title>Genomic Encyclopedia of Archaeal and Bacterial Type Strains, Phase II (KMG-II): from individual species to whole genera.</title>
        <authorList>
            <person name="Goeker M."/>
        </authorList>
    </citation>
    <scope>NUCLEOTIDE SEQUENCE [LARGE SCALE GENOMIC DNA]</scope>
    <source>
        <strain evidence="22 23">DSM 22011</strain>
    </source>
</reference>
<dbReference type="Gene3D" id="3.30.465.10">
    <property type="match status" value="1"/>
</dbReference>
<dbReference type="PANTHER" id="PTHR21071">
    <property type="entry name" value="UDP-N-ACETYLENOLPYRUVOYLGLUCOSAMINE REDUCTASE"/>
    <property type="match status" value="1"/>
</dbReference>
<dbReference type="GO" id="GO:0005829">
    <property type="term" value="C:cytosol"/>
    <property type="evidence" value="ECO:0007669"/>
    <property type="project" value="TreeGrafter"/>
</dbReference>
<comment type="catalytic activity">
    <reaction evidence="18 19">
        <text>UDP-N-acetyl-alpha-D-muramate + NADP(+) = UDP-N-acetyl-3-O-(1-carboxyvinyl)-alpha-D-glucosamine + NADPH + H(+)</text>
        <dbReference type="Rhea" id="RHEA:12248"/>
        <dbReference type="ChEBI" id="CHEBI:15378"/>
        <dbReference type="ChEBI" id="CHEBI:57783"/>
        <dbReference type="ChEBI" id="CHEBI:58349"/>
        <dbReference type="ChEBI" id="CHEBI:68483"/>
        <dbReference type="ChEBI" id="CHEBI:70757"/>
        <dbReference type="EC" id="1.3.1.98"/>
    </reaction>
</comment>
<keyword evidence="10 19" id="KW-0274">FAD</keyword>
<name>A0A327YTB4_9RHOB</name>
<dbReference type="InterPro" id="IPR016169">
    <property type="entry name" value="FAD-bd_PCMH_sub2"/>
</dbReference>
<organism evidence="22 23">
    <name type="scientific">Salipiger aestuarii</name>
    <dbReference type="NCBI Taxonomy" id="568098"/>
    <lineage>
        <taxon>Bacteria</taxon>
        <taxon>Pseudomonadati</taxon>
        <taxon>Pseudomonadota</taxon>
        <taxon>Alphaproteobacteria</taxon>
        <taxon>Rhodobacterales</taxon>
        <taxon>Roseobacteraceae</taxon>
        <taxon>Salipiger</taxon>
    </lineage>
</organism>